<evidence type="ECO:0000313" key="4">
    <source>
        <dbReference type="Proteomes" id="UP001642409"/>
    </source>
</evidence>
<comment type="caution">
    <text evidence="2">The sequence shown here is derived from an EMBL/GenBank/DDBJ whole genome shotgun (WGS) entry which is preliminary data.</text>
</comment>
<protein>
    <submittedName>
        <fullName evidence="3">Hypothetical_protein</fullName>
    </submittedName>
</protein>
<name>A0AA86PRV4_9EUKA</name>
<dbReference type="Proteomes" id="UP001642409">
    <property type="component" value="Unassembled WGS sequence"/>
</dbReference>
<dbReference type="AlphaFoldDB" id="A0AA86PRV4"/>
<feature type="chain" id="PRO_5041693031" evidence="1">
    <location>
        <begin position="25"/>
        <end position="135"/>
    </location>
</feature>
<evidence type="ECO:0000313" key="3">
    <source>
        <dbReference type="EMBL" id="CAL6091711.1"/>
    </source>
</evidence>
<accession>A0AA86PRV4</accession>
<reference evidence="3 4" key="2">
    <citation type="submission" date="2024-07" db="EMBL/GenBank/DDBJ databases">
        <authorList>
            <person name="Akdeniz Z."/>
        </authorList>
    </citation>
    <scope>NUCLEOTIDE SEQUENCE [LARGE SCALE GENOMIC DNA]</scope>
</reference>
<proteinExistence type="predicted"/>
<organism evidence="2">
    <name type="scientific">Hexamita inflata</name>
    <dbReference type="NCBI Taxonomy" id="28002"/>
    <lineage>
        <taxon>Eukaryota</taxon>
        <taxon>Metamonada</taxon>
        <taxon>Diplomonadida</taxon>
        <taxon>Hexamitidae</taxon>
        <taxon>Hexamitinae</taxon>
        <taxon>Hexamita</taxon>
    </lineage>
</organism>
<keyword evidence="4" id="KW-1185">Reference proteome</keyword>
<evidence type="ECO:0000313" key="2">
    <source>
        <dbReference type="EMBL" id="CAI9943611.1"/>
    </source>
</evidence>
<gene>
    <name evidence="2" type="ORF">HINF_LOCUS31256</name>
    <name evidence="3" type="ORF">HINF_LOCUS65917</name>
</gene>
<keyword evidence="1" id="KW-0732">Signal</keyword>
<sequence length="135" mass="15850">MCCCSNRHILAYSLLLAWHTSCEAKTQPFQYLSSTLTILQFKKDFSTSKFILDIMLANKITQLQYLRYLIKQIQTKSDLAKKFYTLEIIIAQRRSYGFRIIQIQQHVGRTGLVLHSFVFKVQEKIAITLLIENVW</sequence>
<dbReference type="EMBL" id="CATOUU010000717">
    <property type="protein sequence ID" value="CAI9943611.1"/>
    <property type="molecule type" value="Genomic_DNA"/>
</dbReference>
<dbReference type="EMBL" id="CAXDID020000438">
    <property type="protein sequence ID" value="CAL6091711.1"/>
    <property type="molecule type" value="Genomic_DNA"/>
</dbReference>
<evidence type="ECO:0000256" key="1">
    <source>
        <dbReference type="SAM" id="SignalP"/>
    </source>
</evidence>
<feature type="signal peptide" evidence="1">
    <location>
        <begin position="1"/>
        <end position="24"/>
    </location>
</feature>
<reference evidence="2" key="1">
    <citation type="submission" date="2023-06" db="EMBL/GenBank/DDBJ databases">
        <authorList>
            <person name="Kurt Z."/>
        </authorList>
    </citation>
    <scope>NUCLEOTIDE SEQUENCE</scope>
</reference>